<protein>
    <recommendedName>
        <fullName evidence="6">Calcineurin subunit B</fullName>
    </recommendedName>
    <alternativeName>
        <fullName evidence="7">Calcineurin regulatory subunit</fullName>
    </alternativeName>
    <alternativeName>
        <fullName evidence="8">Protein phosphatase 2B regulatory subunit</fullName>
    </alternativeName>
</protein>
<dbReference type="CDD" id="cd00051">
    <property type="entry name" value="EFh"/>
    <property type="match status" value="1"/>
</dbReference>
<sequence>MAPLPPQLSQAKQLPGTTTIKSGMSLNGRQMSIASGVASAAMSYSPARQLFDRYDNDGSGSISISEFRSLCYDMGYFLSDEELLLDIKLLDVDGNGTLSYAEFMKWWKQDDRFRRLQLTEAEVERLNKYLNHFKKFDRDCSGILDIREFKGLYADLVKKKMARTSLMATLQELDMNKDGKVSFNEFVNWAIKHCTESSESKLSPARSPSRMGLPAVDVSEAQ</sequence>
<dbReference type="GO" id="GO:0005509">
    <property type="term" value="F:calcium ion binding"/>
    <property type="evidence" value="ECO:0007669"/>
    <property type="project" value="InterPro"/>
</dbReference>
<evidence type="ECO:0000313" key="12">
    <source>
        <dbReference type="Proteomes" id="UP000320333"/>
    </source>
</evidence>
<evidence type="ECO:0000256" key="5">
    <source>
        <dbReference type="ARBA" id="ARBA00023792"/>
    </source>
</evidence>
<dbReference type="Pfam" id="PF13499">
    <property type="entry name" value="EF-hand_7"/>
    <property type="match status" value="2"/>
</dbReference>
<proteinExistence type="inferred from homology"/>
<feature type="domain" description="EF-hand" evidence="10">
    <location>
        <begin position="161"/>
        <end position="196"/>
    </location>
</feature>
<dbReference type="PANTHER" id="PTHR45942">
    <property type="entry name" value="PROTEIN PHOSPATASE 3 REGULATORY SUBUNIT B ALPHA ISOFORM TYPE 1"/>
    <property type="match status" value="1"/>
</dbReference>
<evidence type="ECO:0000313" key="11">
    <source>
        <dbReference type="EMBL" id="TPX58777.1"/>
    </source>
</evidence>
<evidence type="ECO:0000256" key="1">
    <source>
        <dbReference type="ARBA" id="ARBA00022723"/>
    </source>
</evidence>
<feature type="domain" description="EF-hand" evidence="10">
    <location>
        <begin position="124"/>
        <end position="159"/>
    </location>
</feature>
<feature type="region of interest" description="Disordered" evidence="9">
    <location>
        <begin position="200"/>
        <end position="222"/>
    </location>
</feature>
<keyword evidence="2" id="KW-0677">Repeat</keyword>
<dbReference type="PROSITE" id="PS50222">
    <property type="entry name" value="EF_HAND_2"/>
    <property type="match status" value="4"/>
</dbReference>
<organism evidence="11 12">
    <name type="scientific">Chytriomyces confervae</name>
    <dbReference type="NCBI Taxonomy" id="246404"/>
    <lineage>
        <taxon>Eukaryota</taxon>
        <taxon>Fungi</taxon>
        <taxon>Fungi incertae sedis</taxon>
        <taxon>Chytridiomycota</taxon>
        <taxon>Chytridiomycota incertae sedis</taxon>
        <taxon>Chytridiomycetes</taxon>
        <taxon>Chytridiales</taxon>
        <taxon>Chytriomycetaceae</taxon>
        <taxon>Chytriomyces</taxon>
    </lineage>
</organism>
<dbReference type="Gene3D" id="1.10.238.10">
    <property type="entry name" value="EF-hand"/>
    <property type="match status" value="2"/>
</dbReference>
<dbReference type="EMBL" id="QEAP01000730">
    <property type="protein sequence ID" value="TPX58777.1"/>
    <property type="molecule type" value="Genomic_DNA"/>
</dbReference>
<dbReference type="InterPro" id="IPR002048">
    <property type="entry name" value="EF_hand_dom"/>
</dbReference>
<dbReference type="SMART" id="SM00054">
    <property type="entry name" value="EFh"/>
    <property type="match status" value="4"/>
</dbReference>
<dbReference type="STRING" id="246404.A0A507E5X8"/>
<evidence type="ECO:0000256" key="4">
    <source>
        <dbReference type="ARBA" id="ARBA00023774"/>
    </source>
</evidence>
<dbReference type="InterPro" id="IPR011992">
    <property type="entry name" value="EF-hand-dom_pair"/>
</dbReference>
<reference evidence="11 12" key="1">
    <citation type="journal article" date="2019" name="Sci. Rep.">
        <title>Comparative genomics of chytrid fungi reveal insights into the obligate biotrophic and pathogenic lifestyle of Synchytrium endobioticum.</title>
        <authorList>
            <person name="van de Vossenberg B.T.L.H."/>
            <person name="Warris S."/>
            <person name="Nguyen H.D.T."/>
            <person name="van Gent-Pelzer M.P.E."/>
            <person name="Joly D.L."/>
            <person name="van de Geest H.C."/>
            <person name="Bonants P.J.M."/>
            <person name="Smith D.S."/>
            <person name="Levesque C.A."/>
            <person name="van der Lee T.A.J."/>
        </authorList>
    </citation>
    <scope>NUCLEOTIDE SEQUENCE [LARGE SCALE GENOMIC DNA]</scope>
    <source>
        <strain evidence="11 12">CBS 675.73</strain>
    </source>
</reference>
<evidence type="ECO:0000256" key="2">
    <source>
        <dbReference type="ARBA" id="ARBA00022737"/>
    </source>
</evidence>
<dbReference type="Proteomes" id="UP000320333">
    <property type="component" value="Unassembled WGS sequence"/>
</dbReference>
<evidence type="ECO:0000259" key="10">
    <source>
        <dbReference type="PROSITE" id="PS50222"/>
    </source>
</evidence>
<gene>
    <name evidence="11" type="ORF">CcCBS67573_g09137</name>
</gene>
<dbReference type="InterPro" id="IPR018247">
    <property type="entry name" value="EF_Hand_1_Ca_BS"/>
</dbReference>
<dbReference type="OrthoDB" id="26525at2759"/>
<feature type="domain" description="EF-hand" evidence="10">
    <location>
        <begin position="42"/>
        <end position="77"/>
    </location>
</feature>
<comment type="similarity">
    <text evidence="4">Belongs to the calcineurin regulatory subunit family.</text>
</comment>
<evidence type="ECO:0000256" key="6">
    <source>
        <dbReference type="ARBA" id="ARBA00023832"/>
    </source>
</evidence>
<evidence type="ECO:0000256" key="7">
    <source>
        <dbReference type="ARBA" id="ARBA00031295"/>
    </source>
</evidence>
<keyword evidence="1" id="KW-0479">Metal-binding</keyword>
<feature type="domain" description="EF-hand" evidence="10">
    <location>
        <begin position="78"/>
        <end position="113"/>
    </location>
</feature>
<dbReference type="AlphaFoldDB" id="A0A507E5X8"/>
<keyword evidence="12" id="KW-1185">Reference proteome</keyword>
<comment type="caution">
    <text evidence="11">The sequence shown here is derived from an EMBL/GenBank/DDBJ whole genome shotgun (WGS) entry which is preliminary data.</text>
</comment>
<name>A0A507E5X8_9FUNG</name>
<evidence type="ECO:0000256" key="8">
    <source>
        <dbReference type="ARBA" id="ARBA00032848"/>
    </source>
</evidence>
<dbReference type="SUPFAM" id="SSF47473">
    <property type="entry name" value="EF-hand"/>
    <property type="match status" value="1"/>
</dbReference>
<evidence type="ECO:0000256" key="3">
    <source>
        <dbReference type="ARBA" id="ARBA00022837"/>
    </source>
</evidence>
<comment type="subunit">
    <text evidence="5">Composed of a catalytic subunit (A) and a regulatory subunit (B).</text>
</comment>
<keyword evidence="3" id="KW-0106">Calcium</keyword>
<evidence type="ECO:0000256" key="9">
    <source>
        <dbReference type="SAM" id="MobiDB-lite"/>
    </source>
</evidence>
<dbReference type="PROSITE" id="PS00018">
    <property type="entry name" value="EF_HAND_1"/>
    <property type="match status" value="4"/>
</dbReference>
<accession>A0A507E5X8</accession>